<reference evidence="4 5" key="1">
    <citation type="journal article" date="2014" name="Int. J. Syst. Evol. Microbiol.">
        <title>Complete genome sequence of Corynebacterium casei LMG S-19264T (=DSM 44701T), isolated from a smear-ripened cheese.</title>
        <authorList>
            <consortium name="US DOE Joint Genome Institute (JGI-PGF)"/>
            <person name="Walter F."/>
            <person name="Albersmeier A."/>
            <person name="Kalinowski J."/>
            <person name="Ruckert C."/>
        </authorList>
    </citation>
    <scope>NUCLEOTIDE SEQUENCE [LARGE SCALE GENOMIC DNA]</scope>
    <source>
        <strain evidence="4 5">CGMCC 1.15286</strain>
    </source>
</reference>
<dbReference type="CDD" id="cd10944">
    <property type="entry name" value="CE4_SmPgdA_like"/>
    <property type="match status" value="1"/>
</dbReference>
<name>A0A917GP68_9BACL</name>
<sequence>MDFQYSYQKSSKDFTPKNNKPPRKRKINYRKMIIVIVALALLIFGTIYVSVDLVTTWRKHDLKTDIPVRESLQNQPHIDASPTPKADENQAAPLKVVYLTFDDGPSKYTNDILNILKEHGAKATFFMIGSHLNRHKDEVKRIVEEGSYPGLHSMSHDVNKLYKSGGSSRFIEEFKQEQELVKDIVGFAPDLIRAPYGSKPHVDEVFRGDIAEAGFRMWDWTVDSLDWNLPDKPDKIAEQVSQSIHRDLEVILLHEREQTVEALPKILDILHDCGYEFKAYDSSEHVIANFSGDSRL</sequence>
<feature type="domain" description="NodB homology" evidence="3">
    <location>
        <begin position="95"/>
        <end position="278"/>
    </location>
</feature>
<evidence type="ECO:0000313" key="5">
    <source>
        <dbReference type="Proteomes" id="UP000600247"/>
    </source>
</evidence>
<dbReference type="AlphaFoldDB" id="A0A917GP68"/>
<dbReference type="SUPFAM" id="SSF88713">
    <property type="entry name" value="Glycoside hydrolase/deacetylase"/>
    <property type="match status" value="1"/>
</dbReference>
<feature type="transmembrane region" description="Helical" evidence="2">
    <location>
        <begin position="32"/>
        <end position="51"/>
    </location>
</feature>
<dbReference type="GO" id="GO:0005975">
    <property type="term" value="P:carbohydrate metabolic process"/>
    <property type="evidence" value="ECO:0007669"/>
    <property type="project" value="InterPro"/>
</dbReference>
<protein>
    <submittedName>
        <fullName evidence="4">Polysaccharide deacetylase</fullName>
    </submittedName>
</protein>
<evidence type="ECO:0000256" key="1">
    <source>
        <dbReference type="SAM" id="MobiDB-lite"/>
    </source>
</evidence>
<dbReference type="Gene3D" id="3.20.20.370">
    <property type="entry name" value="Glycoside hydrolase/deacetylase"/>
    <property type="match status" value="1"/>
</dbReference>
<dbReference type="PROSITE" id="PS51677">
    <property type="entry name" value="NODB"/>
    <property type="match status" value="1"/>
</dbReference>
<dbReference type="PANTHER" id="PTHR10587:SF125">
    <property type="entry name" value="POLYSACCHARIDE DEACETYLASE YHEN-RELATED"/>
    <property type="match status" value="1"/>
</dbReference>
<comment type="caution">
    <text evidence="4">The sequence shown here is derived from an EMBL/GenBank/DDBJ whole genome shotgun (WGS) entry which is preliminary data.</text>
</comment>
<organism evidence="4 5">
    <name type="scientific">Paenibacillus radicis</name>
    <name type="common">ex Gao et al. 2016</name>
    <dbReference type="NCBI Taxonomy" id="1737354"/>
    <lineage>
        <taxon>Bacteria</taxon>
        <taxon>Bacillati</taxon>
        <taxon>Bacillota</taxon>
        <taxon>Bacilli</taxon>
        <taxon>Bacillales</taxon>
        <taxon>Paenibacillaceae</taxon>
        <taxon>Paenibacillus</taxon>
    </lineage>
</organism>
<dbReference type="Pfam" id="PF01522">
    <property type="entry name" value="Polysacc_deac_1"/>
    <property type="match status" value="1"/>
</dbReference>
<evidence type="ECO:0000256" key="2">
    <source>
        <dbReference type="SAM" id="Phobius"/>
    </source>
</evidence>
<dbReference type="GO" id="GO:0016810">
    <property type="term" value="F:hydrolase activity, acting on carbon-nitrogen (but not peptide) bonds"/>
    <property type="evidence" value="ECO:0007669"/>
    <property type="project" value="InterPro"/>
</dbReference>
<evidence type="ECO:0000313" key="4">
    <source>
        <dbReference type="EMBL" id="GGG52778.1"/>
    </source>
</evidence>
<keyword evidence="5" id="KW-1185">Reference proteome</keyword>
<gene>
    <name evidence="4" type="ORF">GCM10010918_01810</name>
</gene>
<dbReference type="InterPro" id="IPR002509">
    <property type="entry name" value="NODB_dom"/>
</dbReference>
<dbReference type="PANTHER" id="PTHR10587">
    <property type="entry name" value="GLYCOSYL TRANSFERASE-RELATED"/>
    <property type="match status" value="1"/>
</dbReference>
<dbReference type="RefSeq" id="WP_229691919.1">
    <property type="nucleotide sequence ID" value="NZ_BMHY01000001.1"/>
</dbReference>
<dbReference type="Proteomes" id="UP000600247">
    <property type="component" value="Unassembled WGS sequence"/>
</dbReference>
<keyword evidence="2" id="KW-0812">Transmembrane</keyword>
<dbReference type="EMBL" id="BMHY01000001">
    <property type="protein sequence ID" value="GGG52778.1"/>
    <property type="molecule type" value="Genomic_DNA"/>
</dbReference>
<accession>A0A917GP68</accession>
<evidence type="ECO:0000259" key="3">
    <source>
        <dbReference type="PROSITE" id="PS51677"/>
    </source>
</evidence>
<feature type="region of interest" description="Disordered" evidence="1">
    <location>
        <begin position="1"/>
        <end position="23"/>
    </location>
</feature>
<keyword evidence="2" id="KW-1133">Transmembrane helix</keyword>
<dbReference type="InterPro" id="IPR050248">
    <property type="entry name" value="Polysacc_deacetylase_ArnD"/>
</dbReference>
<proteinExistence type="predicted"/>
<keyword evidence="2" id="KW-0472">Membrane</keyword>
<dbReference type="InterPro" id="IPR011330">
    <property type="entry name" value="Glyco_hydro/deAcase_b/a-brl"/>
</dbReference>